<name>A0ACB9BUN5_9ASTR</name>
<sequence>MLGTGLTGWSASSLKTFSMVECFIGGMTVMMKLRLRSLASEVVRSSSSRVLSTYTRYILTKTIHSTPVTAEPCIAKLTGPRFHIAHHNRFFIPRSCGMRLVEVHNSQSSVSSTLAALLPALCLGLSLTPVLAEDASTEVTATDSIGLQKIDDGSVVSNIHTSKWRVFTDSGRDFFLQGKLEDAERLFIGALQEARQGFGERDPHVASACNNLAELYRVRKAFDKAEPLYLEAINILEESYGHEDIRVGAALHNLGQFYLVQKELDGARACYERALKIKRRVLGEAHADYAETMYHLGKVLHLKGKGKDAEALIKDSIRILEEGGQGESFLCMRRLQYLVQIYTNSNNITDALNIQRKILHTMEVSKGWESLETVIAAERLALILESAGRQGSLMEAKLLLQRCLDSRRTLLRNDNIQIAANMLHIARVELLLYSHTRGNISEATATIDNAKHLLGNAIRIARQALDKLIKQGANGKPNQLSRTDKYSERTALLILMQSLNALSQLEVTKAELYEPVEKEIPLHSEAEKALLACISAFRQYGIQRSLSSFADIKGEYLSCLKHLSALLSHSNSNGLKQSGRPTLQEVLNEIKRLEGGSSS</sequence>
<reference evidence="1 2" key="2">
    <citation type="journal article" date="2022" name="Mol. Ecol. Resour.">
        <title>The genomes of chicory, endive, great burdock and yacon provide insights into Asteraceae paleo-polyploidization history and plant inulin production.</title>
        <authorList>
            <person name="Fan W."/>
            <person name="Wang S."/>
            <person name="Wang H."/>
            <person name="Wang A."/>
            <person name="Jiang F."/>
            <person name="Liu H."/>
            <person name="Zhao H."/>
            <person name="Xu D."/>
            <person name="Zhang Y."/>
        </authorList>
    </citation>
    <scope>NUCLEOTIDE SEQUENCE [LARGE SCALE GENOMIC DNA]</scope>
    <source>
        <strain evidence="2">cv. Yunnan</strain>
        <tissue evidence="1">Leaves</tissue>
    </source>
</reference>
<reference evidence="2" key="1">
    <citation type="journal article" date="2022" name="Mol. Ecol. Resour.">
        <title>The genomes of chicory, endive, great burdock and yacon provide insights into Asteraceae palaeo-polyploidization history and plant inulin production.</title>
        <authorList>
            <person name="Fan W."/>
            <person name="Wang S."/>
            <person name="Wang H."/>
            <person name="Wang A."/>
            <person name="Jiang F."/>
            <person name="Liu H."/>
            <person name="Zhao H."/>
            <person name="Xu D."/>
            <person name="Zhang Y."/>
        </authorList>
    </citation>
    <scope>NUCLEOTIDE SEQUENCE [LARGE SCALE GENOMIC DNA]</scope>
    <source>
        <strain evidence="2">cv. Yunnan</strain>
    </source>
</reference>
<gene>
    <name evidence="1" type="ORF">L1987_65512</name>
</gene>
<keyword evidence="2" id="KW-1185">Reference proteome</keyword>
<protein>
    <submittedName>
        <fullName evidence="1">Uncharacterized protein</fullName>
    </submittedName>
</protein>
<organism evidence="1 2">
    <name type="scientific">Smallanthus sonchifolius</name>
    <dbReference type="NCBI Taxonomy" id="185202"/>
    <lineage>
        <taxon>Eukaryota</taxon>
        <taxon>Viridiplantae</taxon>
        <taxon>Streptophyta</taxon>
        <taxon>Embryophyta</taxon>
        <taxon>Tracheophyta</taxon>
        <taxon>Spermatophyta</taxon>
        <taxon>Magnoliopsida</taxon>
        <taxon>eudicotyledons</taxon>
        <taxon>Gunneridae</taxon>
        <taxon>Pentapetalae</taxon>
        <taxon>asterids</taxon>
        <taxon>campanulids</taxon>
        <taxon>Asterales</taxon>
        <taxon>Asteraceae</taxon>
        <taxon>Asteroideae</taxon>
        <taxon>Heliantheae alliance</taxon>
        <taxon>Millerieae</taxon>
        <taxon>Smallanthus</taxon>
    </lineage>
</organism>
<comment type="caution">
    <text evidence="1">The sequence shown here is derived from an EMBL/GenBank/DDBJ whole genome shotgun (WGS) entry which is preliminary data.</text>
</comment>
<proteinExistence type="predicted"/>
<accession>A0ACB9BUN5</accession>
<evidence type="ECO:0000313" key="1">
    <source>
        <dbReference type="EMBL" id="KAI3725720.1"/>
    </source>
</evidence>
<dbReference type="EMBL" id="CM042039">
    <property type="protein sequence ID" value="KAI3725720.1"/>
    <property type="molecule type" value="Genomic_DNA"/>
</dbReference>
<dbReference type="Proteomes" id="UP001056120">
    <property type="component" value="Linkage Group LG22"/>
</dbReference>
<evidence type="ECO:0000313" key="2">
    <source>
        <dbReference type="Proteomes" id="UP001056120"/>
    </source>
</evidence>